<dbReference type="AlphaFoldDB" id="A0A1M2V421"/>
<dbReference type="EMBL" id="MNAD01001676">
    <property type="protein sequence ID" value="OJT02314.1"/>
    <property type="molecule type" value="Genomic_DNA"/>
</dbReference>
<keyword evidence="3" id="KW-1185">Reference proteome</keyword>
<proteinExistence type="predicted"/>
<sequence length="107" mass="11867">MVRLNVGNDEAASVVGGTKMKPESKPPARGSQGLAKADWATVWLPGIPSKTKVTTEPLVTLTDEGTYEAAYVVESGLPWCPGQEPQRRERERRWRWRNASQMVGETE</sequence>
<accession>A0A1M2V421</accession>
<comment type="caution">
    <text evidence="2">The sequence shown here is derived from an EMBL/GenBank/DDBJ whole genome shotgun (WGS) entry which is preliminary data.</text>
</comment>
<feature type="region of interest" description="Disordered" evidence="1">
    <location>
        <begin position="1"/>
        <end position="35"/>
    </location>
</feature>
<evidence type="ECO:0000313" key="3">
    <source>
        <dbReference type="Proteomes" id="UP000184267"/>
    </source>
</evidence>
<gene>
    <name evidence="2" type="ORF">TRAPUB_7154</name>
</gene>
<dbReference type="Proteomes" id="UP000184267">
    <property type="component" value="Unassembled WGS sequence"/>
</dbReference>
<evidence type="ECO:0000313" key="2">
    <source>
        <dbReference type="EMBL" id="OJT02314.1"/>
    </source>
</evidence>
<organism evidence="2 3">
    <name type="scientific">Trametes pubescens</name>
    <name type="common">White-rot fungus</name>
    <dbReference type="NCBI Taxonomy" id="154538"/>
    <lineage>
        <taxon>Eukaryota</taxon>
        <taxon>Fungi</taxon>
        <taxon>Dikarya</taxon>
        <taxon>Basidiomycota</taxon>
        <taxon>Agaricomycotina</taxon>
        <taxon>Agaricomycetes</taxon>
        <taxon>Polyporales</taxon>
        <taxon>Polyporaceae</taxon>
        <taxon>Trametes</taxon>
    </lineage>
</organism>
<evidence type="ECO:0000256" key="1">
    <source>
        <dbReference type="SAM" id="MobiDB-lite"/>
    </source>
</evidence>
<name>A0A1M2V421_TRAPU</name>
<protein>
    <submittedName>
        <fullName evidence="2">Uncharacterized protein</fullName>
    </submittedName>
</protein>
<reference evidence="2 3" key="1">
    <citation type="submission" date="2016-10" db="EMBL/GenBank/DDBJ databases">
        <title>Genome sequence of the basidiomycete white-rot fungus Trametes pubescens.</title>
        <authorList>
            <person name="Makela M.R."/>
            <person name="Granchi Z."/>
            <person name="Peng M."/>
            <person name="De Vries R.P."/>
            <person name="Grigoriev I."/>
            <person name="Riley R."/>
            <person name="Hilden K."/>
        </authorList>
    </citation>
    <scope>NUCLEOTIDE SEQUENCE [LARGE SCALE GENOMIC DNA]</scope>
    <source>
        <strain evidence="2 3">FBCC735</strain>
    </source>
</reference>